<reference evidence="7" key="2">
    <citation type="submission" date="2022-01" db="EMBL/GenBank/DDBJ databases">
        <authorList>
            <person name="Yamashiro T."/>
            <person name="Shiraishi A."/>
            <person name="Satake H."/>
            <person name="Nakayama K."/>
        </authorList>
    </citation>
    <scope>NUCLEOTIDE SEQUENCE</scope>
</reference>
<keyword evidence="1" id="KW-0808">Transferase</keyword>
<evidence type="ECO:0000256" key="5">
    <source>
        <dbReference type="SAM" id="MobiDB-lite"/>
    </source>
</evidence>
<feature type="compositionally biased region" description="Polar residues" evidence="5">
    <location>
        <begin position="334"/>
        <end position="351"/>
    </location>
</feature>
<dbReference type="InterPro" id="IPR001245">
    <property type="entry name" value="Ser-Thr/Tyr_kinase_cat_dom"/>
</dbReference>
<evidence type="ECO:0000313" key="8">
    <source>
        <dbReference type="Proteomes" id="UP001151760"/>
    </source>
</evidence>
<gene>
    <name evidence="7" type="ORF">Tco_0681322</name>
</gene>
<evidence type="ECO:0000256" key="3">
    <source>
        <dbReference type="ARBA" id="ARBA00022840"/>
    </source>
</evidence>
<dbReference type="EMBL" id="BQNB010009672">
    <property type="protein sequence ID" value="GJS66758.1"/>
    <property type="molecule type" value="Genomic_DNA"/>
</dbReference>
<evidence type="ECO:0000256" key="1">
    <source>
        <dbReference type="ARBA" id="ARBA00022527"/>
    </source>
</evidence>
<proteinExistence type="predicted"/>
<feature type="domain" description="Protein kinase" evidence="6">
    <location>
        <begin position="49"/>
        <end position="302"/>
    </location>
</feature>
<dbReference type="SUPFAM" id="SSF56112">
    <property type="entry name" value="Protein kinase-like (PK-like)"/>
    <property type="match status" value="1"/>
</dbReference>
<evidence type="ECO:0000256" key="4">
    <source>
        <dbReference type="SAM" id="Coils"/>
    </source>
</evidence>
<reference evidence="7" key="1">
    <citation type="journal article" date="2022" name="Int. J. Mol. Sci.">
        <title>Draft Genome of Tanacetum Coccineum: Genomic Comparison of Closely Related Tanacetum-Family Plants.</title>
        <authorList>
            <person name="Yamashiro T."/>
            <person name="Shiraishi A."/>
            <person name="Nakayama K."/>
            <person name="Satake H."/>
        </authorList>
    </citation>
    <scope>NUCLEOTIDE SEQUENCE</scope>
</reference>
<keyword evidence="1" id="KW-0723">Serine/threonine-protein kinase</keyword>
<sequence length="1153" mass="130416">MEPLTGKESSEYKFHCGDRKCLRGIAKSCFKICNEVDAESKMLTLLEKYDKIMYKANGDAGNMTSSTSAQPSRRFTIAEIQFATNNFDDKLVIGQGGFGKVYRGAAEFKAEIEMLSKLHHRNLVSLIGYCDGNKEMILVYVYTPRGTLYDHLHKVTARGLDYIHTGFGTQHGVTHRDVKSSNILLDENWATMISDFGLSKIGPIDQTAYNVSVKGTIGYLDPEYFYTRKLTRKTDVYAFSVLLFELLSGMLAVDERLEEEHCRTIAPKCLRGFAEIANRCLIRDFEKRPSMTQVVAKLQDLLELQEKCDNSADSPGTSGFTWMIRKYRASATNQNSGFPKSSENHMNQGSSVYRDGGDIGKKPPEHGELVAGDIKVFTYDELKTAIMNFENPVILRFDGKEKWWIDNTGYSWCMYDTGLPILVTIVDSHIPPHSCFSDAIDMPCDLRMLKEFRHPNLVKVIGKGDNLLVFNFVHNGNFENLLRSATIQEGQVVVQNVQGRQNHNQRYFARGNGTTGNGGAHNRAGNVNAGQGKPVKCYNCNGVGHIVRNYTQPKRPQNSDYFKNKMLLMQAQENDVDNQPVQDLALNEDNIFQADECDAFDSDVDDEPTAQSIFMANLSSVGSANPQAGPSNASILSEVHILENAIDHSVSNQDEHEIHNKVQPSNIIESTSVYMGNNNVISNEQYFSVNNISVVPSYASSALNIVCVSPVDDAFVPHDPIATELKIYKKQVAIYEQCAKFELTEREQRMDDQMRMLIQNRNKTKENLKKELHSVKLQLNSTMENNKIIEETITTLKQEFKQKESKFMTDFSNLKHLNDKLDNKLHSQDQSIQTVHMMLNPTQVYDQKTKTALGAHNPFYLRHAKKTQPALYDGDELLKPHHVPVIVPSSEEELELAKTTRNKLHVKMNDSACVEKRVNITPLNYSKENFMSTFTPQTQLTPEKVFWSLDLAKRKAEELKANAPPLPVLPPAMVYPPNTPVHLVPRTLPTTSQVNIGLYVITQLFWDFEKTCKKRITPTGITEGERGFEQTKRCYLTKVIPFFNLLKEHFEGIQKSIVTEVRAMKAVFENLEAEVDQNETDLRSGEIERKNLLITNENLVAECLSKDVFYTATDSVLNVSRFSDMHDAFTSAQKRIADLESENFNLRNKIQNG</sequence>
<dbReference type="InterPro" id="IPR008271">
    <property type="entry name" value="Ser/Thr_kinase_AS"/>
</dbReference>
<evidence type="ECO:0000259" key="6">
    <source>
        <dbReference type="PROSITE" id="PS50011"/>
    </source>
</evidence>
<dbReference type="Gene3D" id="1.10.510.10">
    <property type="entry name" value="Transferase(Phosphotransferase) domain 1"/>
    <property type="match status" value="1"/>
</dbReference>
<protein>
    <submittedName>
        <fullName evidence="7">Integrase, catalytic region, zinc finger, CCHC-type containing protein</fullName>
    </submittedName>
</protein>
<organism evidence="7 8">
    <name type="scientific">Tanacetum coccineum</name>
    <dbReference type="NCBI Taxonomy" id="301880"/>
    <lineage>
        <taxon>Eukaryota</taxon>
        <taxon>Viridiplantae</taxon>
        <taxon>Streptophyta</taxon>
        <taxon>Embryophyta</taxon>
        <taxon>Tracheophyta</taxon>
        <taxon>Spermatophyta</taxon>
        <taxon>Magnoliopsida</taxon>
        <taxon>eudicotyledons</taxon>
        <taxon>Gunneridae</taxon>
        <taxon>Pentapetalae</taxon>
        <taxon>asterids</taxon>
        <taxon>campanulids</taxon>
        <taxon>Asterales</taxon>
        <taxon>Asteraceae</taxon>
        <taxon>Asteroideae</taxon>
        <taxon>Anthemideae</taxon>
        <taxon>Anthemidinae</taxon>
        <taxon>Tanacetum</taxon>
    </lineage>
</organism>
<evidence type="ECO:0000313" key="7">
    <source>
        <dbReference type="EMBL" id="GJS66758.1"/>
    </source>
</evidence>
<dbReference type="InterPro" id="IPR000719">
    <property type="entry name" value="Prot_kinase_dom"/>
</dbReference>
<comment type="caution">
    <text evidence="7">The sequence shown here is derived from an EMBL/GenBank/DDBJ whole genome shotgun (WGS) entry which is preliminary data.</text>
</comment>
<keyword evidence="4" id="KW-0175">Coiled coil</keyword>
<feature type="coiled-coil region" evidence="4">
    <location>
        <begin position="758"/>
        <end position="806"/>
    </location>
</feature>
<dbReference type="PANTHER" id="PTHR47989">
    <property type="entry name" value="OS01G0750732 PROTEIN"/>
    <property type="match status" value="1"/>
</dbReference>
<keyword evidence="1" id="KW-0418">Kinase</keyword>
<evidence type="ECO:0000256" key="2">
    <source>
        <dbReference type="ARBA" id="ARBA00022741"/>
    </source>
</evidence>
<dbReference type="Pfam" id="PF07714">
    <property type="entry name" value="PK_Tyr_Ser-Thr"/>
    <property type="match status" value="1"/>
</dbReference>
<dbReference type="PANTHER" id="PTHR47989:SF62">
    <property type="entry name" value="OS05G0423500 PROTEIN"/>
    <property type="match status" value="1"/>
</dbReference>
<dbReference type="SMART" id="SM00220">
    <property type="entry name" value="S_TKc"/>
    <property type="match status" value="1"/>
</dbReference>
<keyword evidence="2" id="KW-0547">Nucleotide-binding</keyword>
<keyword evidence="3" id="KW-0067">ATP-binding</keyword>
<dbReference type="PROSITE" id="PS00108">
    <property type="entry name" value="PROTEIN_KINASE_ST"/>
    <property type="match status" value="1"/>
</dbReference>
<feature type="region of interest" description="Disordered" evidence="5">
    <location>
        <begin position="334"/>
        <end position="359"/>
    </location>
</feature>
<dbReference type="InterPro" id="IPR011009">
    <property type="entry name" value="Kinase-like_dom_sf"/>
</dbReference>
<accession>A0ABQ4XP99</accession>
<dbReference type="Gene3D" id="3.30.200.20">
    <property type="entry name" value="Phosphorylase Kinase, domain 1"/>
    <property type="match status" value="2"/>
</dbReference>
<feature type="coiled-coil region" evidence="4">
    <location>
        <begin position="1061"/>
        <end position="1088"/>
    </location>
</feature>
<keyword evidence="8" id="KW-1185">Reference proteome</keyword>
<name>A0ABQ4XP99_9ASTR</name>
<dbReference type="PROSITE" id="PS50011">
    <property type="entry name" value="PROTEIN_KINASE_DOM"/>
    <property type="match status" value="1"/>
</dbReference>
<dbReference type="Proteomes" id="UP001151760">
    <property type="component" value="Unassembled WGS sequence"/>
</dbReference>